<evidence type="ECO:0000256" key="3">
    <source>
        <dbReference type="ARBA" id="ARBA00022691"/>
    </source>
</evidence>
<evidence type="ECO:0000256" key="11">
    <source>
        <dbReference type="PIRSR" id="PIRSR015894-3"/>
    </source>
</evidence>
<dbReference type="Pfam" id="PF05185">
    <property type="entry name" value="PRMT5"/>
    <property type="match status" value="1"/>
</dbReference>
<dbReference type="PANTHER" id="PTHR10738:SF0">
    <property type="entry name" value="PROTEIN ARGININE N-METHYLTRANSFERASE 5"/>
    <property type="match status" value="1"/>
</dbReference>
<dbReference type="FunFam" id="3.40.50.150:FF:000029">
    <property type="entry name" value="Protein arginine N-methyltransferase 5"/>
    <property type="match status" value="1"/>
</dbReference>
<dbReference type="InterPro" id="IPR035247">
    <property type="entry name" value="PRMT5_TIM"/>
</dbReference>
<accession>G3MLH5</accession>
<dbReference type="Gene3D" id="2.70.160.11">
    <property type="entry name" value="Hnrnp arginine n-methyltransferase1"/>
    <property type="match status" value="1"/>
</dbReference>
<comment type="catalytic activity">
    <reaction evidence="7">
        <text>L-arginyl-[protein] + 2 S-adenosyl-L-methionine = N(omega),N(omega)'-dimethyl-L-arginyl-[protein] + 2 S-adenosyl-L-homocysteine + 2 H(+)</text>
        <dbReference type="Rhea" id="RHEA:48108"/>
        <dbReference type="Rhea" id="RHEA-COMP:10532"/>
        <dbReference type="Rhea" id="RHEA-COMP:11992"/>
        <dbReference type="ChEBI" id="CHEBI:15378"/>
        <dbReference type="ChEBI" id="CHEBI:29965"/>
        <dbReference type="ChEBI" id="CHEBI:57856"/>
        <dbReference type="ChEBI" id="CHEBI:59789"/>
        <dbReference type="ChEBI" id="CHEBI:88221"/>
        <dbReference type="EC" id="2.1.1.320"/>
    </reaction>
</comment>
<evidence type="ECO:0000259" key="13">
    <source>
        <dbReference type="Pfam" id="PF17285"/>
    </source>
</evidence>
<dbReference type="AlphaFoldDB" id="G3MLH5"/>
<feature type="binding site" evidence="10">
    <location>
        <begin position="337"/>
        <end position="338"/>
    </location>
    <ligand>
        <name>S-adenosyl-L-methionine</name>
        <dbReference type="ChEBI" id="CHEBI:59789"/>
    </ligand>
</feature>
<keyword evidence="3 8" id="KW-0949">S-adenosyl-L-methionine</keyword>
<name>G3MLH5_AMBMU</name>
<dbReference type="FunFam" id="2.70.160.11:FF:000003">
    <property type="entry name" value="Protein arginine N-methyltransferase 5"/>
    <property type="match status" value="1"/>
</dbReference>
<evidence type="ECO:0000259" key="14">
    <source>
        <dbReference type="Pfam" id="PF17286"/>
    </source>
</evidence>
<dbReference type="InterPro" id="IPR007857">
    <property type="entry name" value="Arg_MeTrfase_PRMT5"/>
</dbReference>
<dbReference type="Pfam" id="PF17286">
    <property type="entry name" value="PRMT5_C"/>
    <property type="match status" value="1"/>
</dbReference>
<feature type="domain" description="PRMT5 arginine-N-methyltransferase" evidence="12">
    <location>
        <begin position="303"/>
        <end position="467"/>
    </location>
</feature>
<evidence type="ECO:0000313" key="15">
    <source>
        <dbReference type="EMBL" id="AEO34343.1"/>
    </source>
</evidence>
<evidence type="ECO:0000256" key="9">
    <source>
        <dbReference type="PIRSR" id="PIRSR015894-1"/>
    </source>
</evidence>
<dbReference type="GO" id="GO:0006355">
    <property type="term" value="P:regulation of DNA-templated transcription"/>
    <property type="evidence" value="ECO:0007669"/>
    <property type="project" value="TreeGrafter"/>
</dbReference>
<dbReference type="PROSITE" id="PS51678">
    <property type="entry name" value="SAM_MT_PRMT"/>
    <property type="match status" value="1"/>
</dbReference>
<reference evidence="15" key="1">
    <citation type="journal article" date="2011" name="PLoS ONE">
        <title>A deep insight into the sialotranscriptome of the gulf coast tick, Amblyomma maculatum.</title>
        <authorList>
            <person name="Karim S."/>
            <person name="Singh P."/>
            <person name="Ribeiro J.M."/>
        </authorList>
    </citation>
    <scope>NUCLEOTIDE SEQUENCE</scope>
    <source>
        <tissue evidence="15">Salivary gland</tissue>
    </source>
</reference>
<keyword evidence="5" id="KW-0805">Transcription regulation</keyword>
<feature type="active site" description="Proton donor/acceptor" evidence="9">
    <location>
        <position position="438"/>
    </location>
</feature>
<keyword evidence="4" id="KW-0156">Chromatin regulator</keyword>
<evidence type="ECO:0000256" key="4">
    <source>
        <dbReference type="ARBA" id="ARBA00022853"/>
    </source>
</evidence>
<keyword evidence="1 8" id="KW-0489">Methyltransferase</keyword>
<dbReference type="InterPro" id="IPR025799">
    <property type="entry name" value="Arg_MeTrfase"/>
</dbReference>
<organism evidence="15">
    <name type="scientific">Amblyomma maculatum</name>
    <name type="common">Gulf Coast tick</name>
    <dbReference type="NCBI Taxonomy" id="34609"/>
    <lineage>
        <taxon>Eukaryota</taxon>
        <taxon>Metazoa</taxon>
        <taxon>Ecdysozoa</taxon>
        <taxon>Arthropoda</taxon>
        <taxon>Chelicerata</taxon>
        <taxon>Arachnida</taxon>
        <taxon>Acari</taxon>
        <taxon>Parasitiformes</taxon>
        <taxon>Ixodida</taxon>
        <taxon>Ixodoidea</taxon>
        <taxon>Ixodidae</taxon>
        <taxon>Amblyomminae</taxon>
        <taxon>Amblyomma</taxon>
    </lineage>
</organism>
<feature type="binding site" evidence="10">
    <location>
        <begin position="422"/>
        <end position="423"/>
    </location>
    <ligand>
        <name>S-adenosyl-L-methionine</name>
        <dbReference type="ChEBI" id="CHEBI:59789"/>
    </ligand>
</feature>
<dbReference type="InterPro" id="IPR029063">
    <property type="entry name" value="SAM-dependent_MTases_sf"/>
</dbReference>
<dbReference type="InterPro" id="IPR035075">
    <property type="entry name" value="PRMT5"/>
</dbReference>
<evidence type="ECO:0000256" key="8">
    <source>
        <dbReference type="PIRNR" id="PIRNR015894"/>
    </source>
</evidence>
<feature type="site" description="Critical for specifying symmetric addition of methyl groups" evidence="11">
    <location>
        <position position="331"/>
    </location>
</feature>
<dbReference type="PANTHER" id="PTHR10738">
    <property type="entry name" value="PROTEIN ARGININE N-METHYLTRANSFERASE 5"/>
    <property type="match status" value="1"/>
</dbReference>
<evidence type="ECO:0000256" key="10">
    <source>
        <dbReference type="PIRSR" id="PIRSR015894-2"/>
    </source>
</evidence>
<dbReference type="GO" id="GO:0044020">
    <property type="term" value="F:histone H4R3 methyltransferase activity"/>
    <property type="evidence" value="ECO:0007669"/>
    <property type="project" value="UniProtKB-ARBA"/>
</dbReference>
<keyword evidence="2 8" id="KW-0808">Transferase</keyword>
<feature type="active site" description="Proton donor/acceptor" evidence="9">
    <location>
        <position position="447"/>
    </location>
</feature>
<dbReference type="Gene3D" id="3.40.50.150">
    <property type="entry name" value="Vaccinia Virus protein VP39"/>
    <property type="match status" value="1"/>
</dbReference>
<dbReference type="Pfam" id="PF17285">
    <property type="entry name" value="PRMT5_TIM"/>
    <property type="match status" value="1"/>
</dbReference>
<dbReference type="GO" id="GO:0005829">
    <property type="term" value="C:cytosol"/>
    <property type="evidence" value="ECO:0007669"/>
    <property type="project" value="TreeGrafter"/>
</dbReference>
<proteinExistence type="evidence at transcript level"/>
<feature type="binding site" evidence="10">
    <location>
        <position position="395"/>
    </location>
    <ligand>
        <name>S-adenosyl-L-methionine</name>
        <dbReference type="ChEBI" id="CHEBI:59789"/>
    </ligand>
</feature>
<evidence type="ECO:0000256" key="7">
    <source>
        <dbReference type="ARBA" id="ARBA00048612"/>
    </source>
</evidence>
<evidence type="ECO:0000256" key="5">
    <source>
        <dbReference type="ARBA" id="ARBA00023015"/>
    </source>
</evidence>
<evidence type="ECO:0000256" key="2">
    <source>
        <dbReference type="ARBA" id="ARBA00022679"/>
    </source>
</evidence>
<dbReference type="FunFam" id="3.20.20.150:FF:000008">
    <property type="entry name" value="Protein arginine N-methyltransferase 5"/>
    <property type="match status" value="1"/>
</dbReference>
<evidence type="ECO:0000256" key="6">
    <source>
        <dbReference type="ARBA" id="ARBA00023163"/>
    </source>
</evidence>
<dbReference type="GO" id="GO:0035243">
    <property type="term" value="F:protein-arginine omega-N symmetric methyltransferase activity"/>
    <property type="evidence" value="ECO:0007669"/>
    <property type="project" value="UniProtKB-EC"/>
</dbReference>
<dbReference type="EMBL" id="JO842726">
    <property type="protein sequence ID" value="AEO34343.1"/>
    <property type="molecule type" value="mRNA"/>
</dbReference>
<protein>
    <recommendedName>
        <fullName evidence="8">Protein arginine N-methyltransferase</fullName>
    </recommendedName>
</protein>
<feature type="domain" description="PRMT5 TIM barrel" evidence="13">
    <location>
        <begin position="30"/>
        <end position="293"/>
    </location>
</feature>
<feature type="binding site" evidence="10">
    <location>
        <position position="328"/>
    </location>
    <ligand>
        <name>S-adenosyl-L-methionine</name>
        <dbReference type="ChEBI" id="CHEBI:59789"/>
    </ligand>
</feature>
<dbReference type="GO" id="GO:0032259">
    <property type="term" value="P:methylation"/>
    <property type="evidence" value="ECO:0007669"/>
    <property type="project" value="UniProtKB-KW"/>
</dbReference>
<dbReference type="PIRSF" id="PIRSF015894">
    <property type="entry name" value="Skb1_MeTrfase"/>
    <property type="match status" value="1"/>
</dbReference>
<dbReference type="Gene3D" id="3.20.20.150">
    <property type="entry name" value="Divalent-metal-dependent TIM barrel enzymes"/>
    <property type="match status" value="1"/>
</dbReference>
<evidence type="ECO:0000256" key="1">
    <source>
        <dbReference type="ARBA" id="ARBA00022603"/>
    </source>
</evidence>
<keyword evidence="6" id="KW-0804">Transcription</keyword>
<dbReference type="SUPFAM" id="SSF53335">
    <property type="entry name" value="S-adenosyl-L-methionine-dependent methyltransferases"/>
    <property type="match status" value="1"/>
</dbReference>
<sequence length="640" mass="73178">MAARRSVSCGVDLHFAPQLREGLASATNAGFKFVAVDISHPRARREFIEHDVKTNPRPFARSDLVLPSQDWNSLVTLKISRWIDVDSPVESFRKTSEKVLMQELSYAAHVGVPAILIDVRSRCCVNLARMLNNYLLASHTYQLMYQTWILVPMEPPSREYRHLFSPLSKEGNRCDNDDNNNIGDLSRDEDPWEWWNVFRNLAGPEKRLGLALRLTADIPDESTVRRWLGEPVRCIVLSTSVFVTNKKGFPVLSKAHQSVLHQFFKLNVQLLLDGSCHHQHMKHYYQYLDHLFNSQPPGDPLSEFSKGFEDYLQTPLQPLMDNLEAVTYEIFEKDPVKYTEYQKAMFHALKDKGEQVGKDTEIILMVVGAGRGPLVRAALTAAAMADQNVRIYAVEKNPNAVVTLLSQQNDCWKEKVTVVSCDMRDFEPPEKADILVSELLGSFGDNELSPECLDGAQRFLKDDGISIPCKYSSYLSPLQSQKLFTEVAALREKDKHPLSAFEVPYVVRLLNVTQLAEHQHLFTFVHPNKDKIRDNSRYKAVRFKVDDNCIVHGFAGYFDTVLYKDITLSIRPDTHSPGMFSWFPIFFPLKEPVRLNKGSTLEVHFWRCVTQRKVWYEWLVTEPDVGAIHNPCGRSYTIGL</sequence>
<evidence type="ECO:0000259" key="12">
    <source>
        <dbReference type="Pfam" id="PF05185"/>
    </source>
</evidence>
<dbReference type="InterPro" id="IPR035248">
    <property type="entry name" value="PRMT5_C"/>
</dbReference>
<feature type="domain" description="PRMT5 oligomerisation" evidence="14">
    <location>
        <begin position="470"/>
        <end position="638"/>
    </location>
</feature>
<dbReference type="GO" id="GO:0005634">
    <property type="term" value="C:nucleus"/>
    <property type="evidence" value="ECO:0007669"/>
    <property type="project" value="TreeGrafter"/>
</dbReference>
<comment type="similarity">
    <text evidence="8">Belongs to the class I-like SAM-binding methyltransferase superfamily.</text>
</comment>